<evidence type="ECO:0000256" key="2">
    <source>
        <dbReference type="ARBA" id="ARBA00022478"/>
    </source>
</evidence>
<reference evidence="6" key="1">
    <citation type="journal article" date="2019" name="MBio">
        <title>Virus Genomes from Deep Sea Sediments Expand the Ocean Megavirome and Support Independent Origins of Viral Gigantism.</title>
        <authorList>
            <person name="Backstrom D."/>
            <person name="Yutin N."/>
            <person name="Jorgensen S.L."/>
            <person name="Dharamshi J."/>
            <person name="Homa F."/>
            <person name="Zaremba-Niedwiedzka K."/>
            <person name="Spang A."/>
            <person name="Wolf Y.I."/>
            <person name="Koonin E.V."/>
            <person name="Ettema T.J."/>
        </authorList>
    </citation>
    <scope>NUCLEOTIDE SEQUENCE</scope>
</reference>
<dbReference type="InterPro" id="IPR009025">
    <property type="entry name" value="RBP11-like_dimer"/>
</dbReference>
<evidence type="ECO:0000256" key="3">
    <source>
        <dbReference type="ARBA" id="ARBA00022844"/>
    </source>
</evidence>
<evidence type="ECO:0000313" key="6">
    <source>
        <dbReference type="EMBL" id="QBK89281.1"/>
    </source>
</evidence>
<dbReference type="InterPro" id="IPR036603">
    <property type="entry name" value="RBP11-like"/>
</dbReference>
<dbReference type="Pfam" id="PF13656">
    <property type="entry name" value="RNA_pol_L_2"/>
    <property type="match status" value="1"/>
</dbReference>
<dbReference type="SUPFAM" id="SSF55257">
    <property type="entry name" value="RBP11-like subunits of RNA polymerase"/>
    <property type="match status" value="2"/>
</dbReference>
<evidence type="ECO:0000256" key="1">
    <source>
        <dbReference type="ARBA" id="ARBA00004328"/>
    </source>
</evidence>
<name>A0A4D5XFT6_9VIRU</name>
<dbReference type="EMBL" id="MK500412">
    <property type="protein sequence ID" value="QBK89281.1"/>
    <property type="molecule type" value="Genomic_DNA"/>
</dbReference>
<dbReference type="SUPFAM" id="SSF56553">
    <property type="entry name" value="Insert subdomain of RNA polymerase alpha subunit"/>
    <property type="match status" value="1"/>
</dbReference>
<dbReference type="InterPro" id="IPR036643">
    <property type="entry name" value="RNApol_insert_sf"/>
</dbReference>
<dbReference type="GO" id="GO:0000428">
    <property type="term" value="C:DNA-directed RNA polymerase complex"/>
    <property type="evidence" value="ECO:0007669"/>
    <property type="project" value="UniProtKB-KW"/>
</dbReference>
<dbReference type="GO" id="GO:0006351">
    <property type="term" value="P:DNA-templated transcription"/>
    <property type="evidence" value="ECO:0007669"/>
    <property type="project" value="InterPro"/>
</dbReference>
<feature type="domain" description="DNA-directed RNA polymerase RBP11-like dimerisation" evidence="5">
    <location>
        <begin position="260"/>
        <end position="330"/>
    </location>
</feature>
<dbReference type="Gene3D" id="2.170.120.12">
    <property type="entry name" value="DNA-directed RNA polymerase, insert domain"/>
    <property type="match status" value="1"/>
</dbReference>
<dbReference type="Gene3D" id="3.30.1360.10">
    <property type="entry name" value="RNA polymerase, RBP11-like subunit"/>
    <property type="match status" value="2"/>
</dbReference>
<protein>
    <submittedName>
        <fullName evidence="6">DNA directed RNA polymerase subunit L</fullName>
    </submittedName>
</protein>
<accession>A0A4D5XFT6</accession>
<sequence length="339" mass="39192">MTNTNKIIQVKKITRKKLQSSKLVLDFSGKDINEAVTNTLIRVAIDHIPTYAFNKDAITIEKNTSIYMNNHVVGIIENITIPDIDCSIVMLPSIYWKDIKYTYDVGDRLRHKEDTHNIEMSINVTNETNNNLLITTNDMKMYDNGKEIKNGYDRSYPHEILKLRPQEKFICKASAVLGIGKRNNKWTSTANSYHNVYENKTGDKINKIRLFISSIGQNDEYTILVKACRFIKIKLEEIKHLVEENFYSLGPKGPKKKYYELILNDEDHTIGNILNNKLQDHKDITYSGLNKHDRLVNKIVIKFISTNNNPIKPLYETIDNIIKLYTSIEHKLIKLGSSK</sequence>
<keyword evidence="4" id="KW-0804">Transcription</keyword>
<proteinExistence type="predicted"/>
<keyword evidence="2" id="KW-0240">DNA-directed RNA polymerase</keyword>
<comment type="subcellular location">
    <subcellularLocation>
        <location evidence="1">Virion</location>
    </subcellularLocation>
</comment>
<evidence type="ECO:0000256" key="4">
    <source>
        <dbReference type="ARBA" id="ARBA00023163"/>
    </source>
</evidence>
<dbReference type="GO" id="GO:0044423">
    <property type="term" value="C:virion component"/>
    <property type="evidence" value="ECO:0007669"/>
    <property type="project" value="UniProtKB-KW"/>
</dbReference>
<dbReference type="GO" id="GO:0046983">
    <property type="term" value="F:protein dimerization activity"/>
    <property type="evidence" value="ECO:0007669"/>
    <property type="project" value="InterPro"/>
</dbReference>
<keyword evidence="3" id="KW-0946">Virion</keyword>
<organism evidence="6">
    <name type="scientific">Mimivirus LCMiAC02</name>
    <dbReference type="NCBI Taxonomy" id="2506609"/>
    <lineage>
        <taxon>Viruses</taxon>
        <taxon>Varidnaviria</taxon>
        <taxon>Bamfordvirae</taxon>
        <taxon>Nucleocytoviricota</taxon>
        <taxon>Megaviricetes</taxon>
        <taxon>Imitervirales</taxon>
        <taxon>Mimiviridae</taxon>
        <taxon>Klosneuvirinae</taxon>
    </lineage>
</organism>
<gene>
    <name evidence="6" type="ORF">LCMiAC02_03760</name>
</gene>
<evidence type="ECO:0000259" key="5">
    <source>
        <dbReference type="Pfam" id="PF13656"/>
    </source>
</evidence>